<evidence type="ECO:0000313" key="8">
    <source>
        <dbReference type="EMBL" id="PNH09866.1"/>
    </source>
</evidence>
<feature type="region of interest" description="Disordered" evidence="6">
    <location>
        <begin position="54"/>
        <end position="87"/>
    </location>
</feature>
<evidence type="ECO:0000256" key="3">
    <source>
        <dbReference type="ARBA" id="ARBA00022692"/>
    </source>
</evidence>
<evidence type="ECO:0000256" key="2">
    <source>
        <dbReference type="ARBA" id="ARBA00009160"/>
    </source>
</evidence>
<comment type="caution">
    <text evidence="8">The sequence shown here is derived from an EMBL/GenBank/DDBJ whole genome shotgun (WGS) entry which is preliminary data.</text>
</comment>
<accession>A0A2J8ABI5</accession>
<keyword evidence="9" id="KW-1185">Reference proteome</keyword>
<sequence>MPAFAQLGSRIMARVAPTSGGLTSRLQGAWMTGIAPGRAAGVVRPASSIAAVLGGSGGSGPTGNGRGGGSGGSGSGPSGGSGSSGRGGCGWGRTAAVALAGSVLLCGEAAWAAKKAPEPPAPAPAPANELTVEKVTDLLWELCGPVLTNLGFSGCVGAVAGYALKTVGKVLALAVGLLFLLVQGLANSGFITVNWTHVHGTVMDVLDVNKDGKVDHNDFKPIVNEGLAALATGVPSIGGFLAGFMLALRSF</sequence>
<dbReference type="Pfam" id="PF04930">
    <property type="entry name" value="FUN14"/>
    <property type="match status" value="1"/>
</dbReference>
<feature type="transmembrane region" description="Helical" evidence="7">
    <location>
        <begin position="170"/>
        <end position="193"/>
    </location>
</feature>
<evidence type="ECO:0000313" key="9">
    <source>
        <dbReference type="Proteomes" id="UP000236333"/>
    </source>
</evidence>
<reference evidence="8 9" key="1">
    <citation type="journal article" date="2017" name="Mol. Biol. Evol.">
        <title>The 4-celled Tetrabaena socialis nuclear genome reveals the essential components for genetic control of cell number at the origin of multicellularity in the volvocine lineage.</title>
        <authorList>
            <person name="Featherston J."/>
            <person name="Arakaki Y."/>
            <person name="Hanschen E.R."/>
            <person name="Ferris P.J."/>
            <person name="Michod R.E."/>
            <person name="Olson B.J.S.C."/>
            <person name="Nozaki H."/>
            <person name="Durand P.M."/>
        </authorList>
    </citation>
    <scope>NUCLEOTIDE SEQUENCE [LARGE SCALE GENOMIC DNA]</scope>
    <source>
        <strain evidence="8 9">NIES-571</strain>
    </source>
</reference>
<dbReference type="InterPro" id="IPR007014">
    <property type="entry name" value="FUN14"/>
</dbReference>
<dbReference type="InterPro" id="IPR018247">
    <property type="entry name" value="EF_Hand_1_Ca_BS"/>
</dbReference>
<evidence type="ECO:0000256" key="7">
    <source>
        <dbReference type="SAM" id="Phobius"/>
    </source>
</evidence>
<dbReference type="EMBL" id="PGGS01000075">
    <property type="protein sequence ID" value="PNH09866.1"/>
    <property type="molecule type" value="Genomic_DNA"/>
</dbReference>
<keyword evidence="3 7" id="KW-0812">Transmembrane</keyword>
<keyword evidence="5 7" id="KW-0472">Membrane</keyword>
<keyword evidence="4 7" id="KW-1133">Transmembrane helix</keyword>
<evidence type="ECO:0000256" key="5">
    <source>
        <dbReference type="ARBA" id="ARBA00023136"/>
    </source>
</evidence>
<evidence type="ECO:0000256" key="4">
    <source>
        <dbReference type="ARBA" id="ARBA00022989"/>
    </source>
</evidence>
<gene>
    <name evidence="8" type="ORF">TSOC_003466</name>
</gene>
<comment type="similarity">
    <text evidence="2">Belongs to the FUN14 family.</text>
</comment>
<evidence type="ECO:0000256" key="1">
    <source>
        <dbReference type="ARBA" id="ARBA00004370"/>
    </source>
</evidence>
<dbReference type="AlphaFoldDB" id="A0A2J8ABI5"/>
<evidence type="ECO:0000256" key="6">
    <source>
        <dbReference type="SAM" id="MobiDB-lite"/>
    </source>
</evidence>
<dbReference type="Proteomes" id="UP000236333">
    <property type="component" value="Unassembled WGS sequence"/>
</dbReference>
<evidence type="ECO:0008006" key="10">
    <source>
        <dbReference type="Google" id="ProtNLM"/>
    </source>
</evidence>
<dbReference type="OrthoDB" id="163794at2759"/>
<dbReference type="GO" id="GO:0016020">
    <property type="term" value="C:membrane"/>
    <property type="evidence" value="ECO:0007669"/>
    <property type="project" value="UniProtKB-SubCell"/>
</dbReference>
<dbReference type="PANTHER" id="PTHR21346">
    <property type="entry name" value="FUN14 DOMAIN CONTAINING"/>
    <property type="match status" value="1"/>
</dbReference>
<proteinExistence type="inferred from homology"/>
<protein>
    <recommendedName>
        <fullName evidence="10">FUN14 domain-containing protein 1</fullName>
    </recommendedName>
</protein>
<dbReference type="PROSITE" id="PS00018">
    <property type="entry name" value="EF_HAND_1"/>
    <property type="match status" value="1"/>
</dbReference>
<comment type="subcellular location">
    <subcellularLocation>
        <location evidence="1">Membrane</location>
    </subcellularLocation>
</comment>
<name>A0A2J8ABI5_9CHLO</name>
<dbReference type="PANTHER" id="PTHR21346:SF10">
    <property type="entry name" value="TRANSMEMBRANE PROTEIN"/>
    <property type="match status" value="1"/>
</dbReference>
<organism evidence="8 9">
    <name type="scientific">Tetrabaena socialis</name>
    <dbReference type="NCBI Taxonomy" id="47790"/>
    <lineage>
        <taxon>Eukaryota</taxon>
        <taxon>Viridiplantae</taxon>
        <taxon>Chlorophyta</taxon>
        <taxon>core chlorophytes</taxon>
        <taxon>Chlorophyceae</taxon>
        <taxon>CS clade</taxon>
        <taxon>Chlamydomonadales</taxon>
        <taxon>Tetrabaenaceae</taxon>
        <taxon>Tetrabaena</taxon>
    </lineage>
</organism>
<feature type="transmembrane region" description="Helical" evidence="7">
    <location>
        <begin position="227"/>
        <end position="248"/>
    </location>
</feature>